<dbReference type="InterPro" id="IPR051704">
    <property type="entry name" value="FAD_aromatic-hydroxylase"/>
</dbReference>
<feature type="non-terminal residue" evidence="1">
    <location>
        <position position="1"/>
    </location>
</feature>
<name>A0ABW3MQR8_9PSEU</name>
<dbReference type="Proteomes" id="UP001597045">
    <property type="component" value="Unassembled WGS sequence"/>
</dbReference>
<sequence length="84" mass="9276">NRHPDDLPTALANYDTVLRPFVGEIQAQVNPRLLRLAMPTTQRAINAFQAATALACSLRIPDLVARWSKEDRGGDWRLPAPNAA</sequence>
<dbReference type="PANTHER" id="PTHR46865">
    <property type="entry name" value="OXIDOREDUCTASE-RELATED"/>
    <property type="match status" value="1"/>
</dbReference>
<evidence type="ECO:0000313" key="1">
    <source>
        <dbReference type="EMBL" id="MFD1052408.1"/>
    </source>
</evidence>
<dbReference type="PANTHER" id="PTHR46865:SF2">
    <property type="entry name" value="MONOOXYGENASE"/>
    <property type="match status" value="1"/>
</dbReference>
<dbReference type="EMBL" id="JBHTIS010004394">
    <property type="protein sequence ID" value="MFD1052408.1"/>
    <property type="molecule type" value="Genomic_DNA"/>
</dbReference>
<protein>
    <submittedName>
        <fullName evidence="1">Oxidoreductase</fullName>
    </submittedName>
</protein>
<comment type="caution">
    <text evidence="1">The sequence shown here is derived from an EMBL/GenBank/DDBJ whole genome shotgun (WGS) entry which is preliminary data.</text>
</comment>
<keyword evidence="2" id="KW-1185">Reference proteome</keyword>
<reference evidence="2" key="1">
    <citation type="journal article" date="2019" name="Int. J. Syst. Evol. Microbiol.">
        <title>The Global Catalogue of Microorganisms (GCM) 10K type strain sequencing project: providing services to taxonomists for standard genome sequencing and annotation.</title>
        <authorList>
            <consortium name="The Broad Institute Genomics Platform"/>
            <consortium name="The Broad Institute Genome Sequencing Center for Infectious Disease"/>
            <person name="Wu L."/>
            <person name="Ma J."/>
        </authorList>
    </citation>
    <scope>NUCLEOTIDE SEQUENCE [LARGE SCALE GENOMIC DNA]</scope>
    <source>
        <strain evidence="2">JCM 31486</strain>
    </source>
</reference>
<evidence type="ECO:0000313" key="2">
    <source>
        <dbReference type="Proteomes" id="UP001597045"/>
    </source>
</evidence>
<proteinExistence type="predicted"/>
<organism evidence="1 2">
    <name type="scientific">Kibdelosporangium lantanae</name>
    <dbReference type="NCBI Taxonomy" id="1497396"/>
    <lineage>
        <taxon>Bacteria</taxon>
        <taxon>Bacillati</taxon>
        <taxon>Actinomycetota</taxon>
        <taxon>Actinomycetes</taxon>
        <taxon>Pseudonocardiales</taxon>
        <taxon>Pseudonocardiaceae</taxon>
        <taxon>Kibdelosporangium</taxon>
    </lineage>
</organism>
<accession>A0ABW3MQR8</accession>
<gene>
    <name evidence="1" type="ORF">ACFQ1S_45905</name>
</gene>